<name>A0ABU6H973_9BACI</name>
<comment type="caution">
    <text evidence="1">The sequence shown here is derived from an EMBL/GenBank/DDBJ whole genome shotgun (WGS) entry which is preliminary data.</text>
</comment>
<evidence type="ECO:0000313" key="1">
    <source>
        <dbReference type="EMBL" id="MEC0487180.1"/>
    </source>
</evidence>
<dbReference type="RefSeq" id="WP_156416028.1">
    <property type="nucleotide sequence ID" value="NZ_JARRTL010000027.1"/>
</dbReference>
<protein>
    <submittedName>
        <fullName evidence="1">Uncharacterized protein</fullName>
    </submittedName>
</protein>
<proteinExistence type="predicted"/>
<keyword evidence="2" id="KW-1185">Reference proteome</keyword>
<dbReference type="EMBL" id="JARRTL010000027">
    <property type="protein sequence ID" value="MEC0487180.1"/>
    <property type="molecule type" value="Genomic_DNA"/>
</dbReference>
<organism evidence="1 2">
    <name type="scientific">Bacillus glycinifermentans</name>
    <dbReference type="NCBI Taxonomy" id="1664069"/>
    <lineage>
        <taxon>Bacteria</taxon>
        <taxon>Bacillati</taxon>
        <taxon>Bacillota</taxon>
        <taxon>Bacilli</taxon>
        <taxon>Bacillales</taxon>
        <taxon>Bacillaceae</taxon>
        <taxon>Bacillus</taxon>
    </lineage>
</organism>
<accession>A0ABU6H973</accession>
<gene>
    <name evidence="1" type="ORF">P8828_20715</name>
</gene>
<sequence length="51" mass="6069">MQALEKKFPELKLDTKKLWAKAEKLKSNKDGIILLNRTNPEHRDWFNDDSN</sequence>
<reference evidence="1 2" key="1">
    <citation type="submission" date="2023-03" db="EMBL/GenBank/DDBJ databases">
        <title>Agriculturally important microbes genome sequencing.</title>
        <authorList>
            <person name="Dunlap C."/>
        </authorList>
    </citation>
    <scope>NUCLEOTIDE SEQUENCE [LARGE SCALE GENOMIC DNA]</scope>
    <source>
        <strain evidence="1 2">CBP-3203</strain>
    </source>
</reference>
<dbReference type="Proteomes" id="UP001341297">
    <property type="component" value="Unassembled WGS sequence"/>
</dbReference>
<evidence type="ECO:0000313" key="2">
    <source>
        <dbReference type="Proteomes" id="UP001341297"/>
    </source>
</evidence>